<evidence type="ECO:0000259" key="1">
    <source>
        <dbReference type="Pfam" id="PF01590"/>
    </source>
</evidence>
<dbReference type="PRINTS" id="PR01590">
    <property type="entry name" value="HTHFIS"/>
</dbReference>
<dbReference type="Gene3D" id="3.30.450.40">
    <property type="match status" value="1"/>
</dbReference>
<name>A0A1H8PE81_9HYPH</name>
<dbReference type="Gene3D" id="1.10.10.60">
    <property type="entry name" value="Homeodomain-like"/>
    <property type="match status" value="1"/>
</dbReference>
<feature type="domain" description="GAF" evidence="1">
    <location>
        <begin position="73"/>
        <end position="201"/>
    </location>
</feature>
<organism evidence="3 5">
    <name type="scientific">Rhizobium tibeticum</name>
    <dbReference type="NCBI Taxonomy" id="501024"/>
    <lineage>
        <taxon>Bacteria</taxon>
        <taxon>Pseudomonadati</taxon>
        <taxon>Pseudomonadota</taxon>
        <taxon>Alphaproteobacteria</taxon>
        <taxon>Hyphomicrobiales</taxon>
        <taxon>Rhizobiaceae</taxon>
        <taxon>Rhizobium/Agrobacterium group</taxon>
        <taxon>Rhizobium</taxon>
    </lineage>
</organism>
<dbReference type="InterPro" id="IPR002197">
    <property type="entry name" value="HTH_Fis"/>
</dbReference>
<keyword evidence="6" id="KW-1185">Reference proteome</keyword>
<reference evidence="4 6" key="3">
    <citation type="submission" date="2016-10" db="EMBL/GenBank/DDBJ databases">
        <authorList>
            <person name="Varghese N."/>
            <person name="Submissions S."/>
        </authorList>
    </citation>
    <scope>NUCLEOTIDE SEQUENCE [LARGE SCALE GENOMIC DNA]</scope>
    <source>
        <strain evidence="4 6">CGMCC 1.7071</strain>
    </source>
</reference>
<evidence type="ECO:0000313" key="4">
    <source>
        <dbReference type="EMBL" id="SEO40067.1"/>
    </source>
</evidence>
<dbReference type="Pfam" id="PF01590">
    <property type="entry name" value="GAF"/>
    <property type="match status" value="1"/>
</dbReference>
<dbReference type="AlphaFoldDB" id="A0A1H8PE81"/>
<evidence type="ECO:0000313" key="3">
    <source>
        <dbReference type="EMBL" id="SEI03092.1"/>
    </source>
</evidence>
<sequence>MRELAAHADHVYSCTQRDSAVANSSIVASWRRCIAMHRLAPEQMRVPLRLSDEELRSARQASENLIADASSELDRLSATVGKSGCCLILTDSNGVALERRGVAGDDKHFHELGLWTGSVWTEASIGTNGIGTAIADGRSVAILRDQHFFCSNITLSCTTAPIRDHRGQLAAALDISTCRDDVNEVTLGFLGQMVRDAALRIEINLFRSAFAGARFLMVPAASNPTAALLAVDRHDLVLGATRAARLALKLDDSRIAAGLPAADALQEQSISADEDLVEAERAALLRALSRSSGNVSQAAVALGISRATLHRKMKRLNLH</sequence>
<dbReference type="EMBL" id="FOCV01000016">
    <property type="protein sequence ID" value="SEO40067.1"/>
    <property type="molecule type" value="Genomic_DNA"/>
</dbReference>
<dbReference type="InterPro" id="IPR029016">
    <property type="entry name" value="GAF-like_dom_sf"/>
</dbReference>
<dbReference type="RefSeq" id="WP_072377767.1">
    <property type="nucleotide sequence ID" value="NZ_FNXB01000019.1"/>
</dbReference>
<dbReference type="GO" id="GO:0043565">
    <property type="term" value="F:sequence-specific DNA binding"/>
    <property type="evidence" value="ECO:0007669"/>
    <property type="project" value="InterPro"/>
</dbReference>
<dbReference type="InterPro" id="IPR009057">
    <property type="entry name" value="Homeodomain-like_sf"/>
</dbReference>
<accession>A0A1H8PE81</accession>
<evidence type="ECO:0000259" key="2">
    <source>
        <dbReference type="Pfam" id="PF02954"/>
    </source>
</evidence>
<dbReference type="Pfam" id="PF02954">
    <property type="entry name" value="HTH_8"/>
    <property type="match status" value="1"/>
</dbReference>
<evidence type="ECO:0000313" key="5">
    <source>
        <dbReference type="Proteomes" id="UP000183063"/>
    </source>
</evidence>
<dbReference type="Proteomes" id="UP000183063">
    <property type="component" value="Unassembled WGS sequence"/>
</dbReference>
<dbReference type="EMBL" id="FNXB01000019">
    <property type="protein sequence ID" value="SEI03092.1"/>
    <property type="molecule type" value="Genomic_DNA"/>
</dbReference>
<proteinExistence type="predicted"/>
<dbReference type="STRING" id="501024.RTCCBAU85039_3846"/>
<protein>
    <submittedName>
        <fullName evidence="3">Acetoin catabolism regulatory protein</fullName>
    </submittedName>
    <submittedName>
        <fullName evidence="4">Regulatory protein, Fis family</fullName>
    </submittedName>
</protein>
<reference evidence="5" key="2">
    <citation type="submission" date="2016-10" db="EMBL/GenBank/DDBJ databases">
        <authorList>
            <person name="Wibberg D."/>
        </authorList>
    </citation>
    <scope>NUCLEOTIDE SEQUENCE [LARGE SCALE GENOMIC DNA]</scope>
</reference>
<reference evidence="3" key="1">
    <citation type="submission" date="2016-10" db="EMBL/GenBank/DDBJ databases">
        <authorList>
            <person name="de Groot N.N."/>
        </authorList>
    </citation>
    <scope>NUCLEOTIDE SEQUENCE [LARGE SCALE GENOMIC DNA]</scope>
    <source>
        <strain evidence="3">CCBAU85039</strain>
    </source>
</reference>
<evidence type="ECO:0000313" key="6">
    <source>
        <dbReference type="Proteomes" id="UP000198939"/>
    </source>
</evidence>
<dbReference type="OrthoDB" id="9805953at2"/>
<feature type="domain" description="DNA binding HTH" evidence="2">
    <location>
        <begin position="278"/>
        <end position="316"/>
    </location>
</feature>
<gene>
    <name evidence="3" type="primary">acoR</name>
    <name evidence="3" type="ORF">RTCCBAU85039_3846</name>
    <name evidence="4" type="ORF">SAMN05216228_1016139</name>
</gene>
<dbReference type="InterPro" id="IPR003018">
    <property type="entry name" value="GAF"/>
</dbReference>
<dbReference type="SUPFAM" id="SSF46689">
    <property type="entry name" value="Homeodomain-like"/>
    <property type="match status" value="1"/>
</dbReference>
<dbReference type="SUPFAM" id="SSF55781">
    <property type="entry name" value="GAF domain-like"/>
    <property type="match status" value="1"/>
</dbReference>
<dbReference type="Proteomes" id="UP000198939">
    <property type="component" value="Unassembled WGS sequence"/>
</dbReference>